<gene>
    <name evidence="5" type="ORF">JET14_18230</name>
</gene>
<dbReference type="Gene3D" id="2.10.109.10">
    <property type="entry name" value="Umud Fragment, subunit A"/>
    <property type="match status" value="1"/>
</dbReference>
<dbReference type="InterPro" id="IPR015927">
    <property type="entry name" value="Peptidase_S24_S26A/B/C"/>
</dbReference>
<feature type="domain" description="Peptidase S24/S26A/S26B/S26C" evidence="4">
    <location>
        <begin position="100"/>
        <end position="221"/>
    </location>
</feature>
<keyword evidence="2" id="KW-0238">DNA-binding</keyword>
<dbReference type="InterPro" id="IPR039418">
    <property type="entry name" value="LexA-like"/>
</dbReference>
<sequence length="225" mass="24399">MSSRLRHSAIWDAIDDLAARHKLTPSGLARRAGLDPTAFNKSKRLGKDGRERWPSMESIAKVLDATGSDLTAFLDAEAGRANDRGAPPSGAFPPQPSTIPLLGLARAGTGGFFDDGGFPVGQGWDEVDFPAPARDSHSVYALEVQGDSMLPLYRDGDVLIVEANAETRKGDRVVVKTHDGEVMAKVLVRRTSRQIELMSINPAHENLTFDLAAVEWIARIIWASQ</sequence>
<evidence type="ECO:0000313" key="6">
    <source>
        <dbReference type="Proteomes" id="UP000596083"/>
    </source>
</evidence>
<dbReference type="Proteomes" id="UP000596083">
    <property type="component" value="Chromosome"/>
</dbReference>
<dbReference type="PANTHER" id="PTHR40661">
    <property type="match status" value="1"/>
</dbReference>
<evidence type="ECO:0000256" key="3">
    <source>
        <dbReference type="ARBA" id="ARBA00023163"/>
    </source>
</evidence>
<evidence type="ECO:0000259" key="4">
    <source>
        <dbReference type="Pfam" id="PF00717"/>
    </source>
</evidence>
<reference evidence="5 6" key="1">
    <citation type="submission" date="2020-12" db="EMBL/GenBank/DDBJ databases">
        <authorList>
            <person name="Zheng R.K."/>
            <person name="Sun C.M."/>
        </authorList>
    </citation>
    <scope>NUCLEOTIDE SEQUENCE [LARGE SCALE GENOMIC DNA]</scope>
    <source>
        <strain evidence="5 6">ZRK001</strain>
    </source>
</reference>
<dbReference type="AlphaFoldDB" id="A0A7T7KKZ6"/>
<evidence type="ECO:0000313" key="5">
    <source>
        <dbReference type="EMBL" id="QQM30186.1"/>
    </source>
</evidence>
<proteinExistence type="predicted"/>
<dbReference type="RefSeq" id="WP_200335381.1">
    <property type="nucleotide sequence ID" value="NZ_CP066786.1"/>
</dbReference>
<keyword evidence="3" id="KW-0804">Transcription</keyword>
<dbReference type="KEGG" id="mlut:JET14_18230"/>
<name>A0A7T7KKZ6_9HYPH</name>
<evidence type="ECO:0000256" key="1">
    <source>
        <dbReference type="ARBA" id="ARBA00023015"/>
    </source>
</evidence>
<dbReference type="GO" id="GO:0003677">
    <property type="term" value="F:DNA binding"/>
    <property type="evidence" value="ECO:0007669"/>
    <property type="project" value="UniProtKB-KW"/>
</dbReference>
<accession>A0A7T7KKZ6</accession>
<dbReference type="InterPro" id="IPR036286">
    <property type="entry name" value="LexA/Signal_pep-like_sf"/>
</dbReference>
<dbReference type="EMBL" id="CP066786">
    <property type="protein sequence ID" value="QQM30186.1"/>
    <property type="molecule type" value="Genomic_DNA"/>
</dbReference>
<dbReference type="PANTHER" id="PTHR40661:SF3">
    <property type="entry name" value="FELS-1 PROPHAGE TRANSCRIPTIONAL REGULATOR"/>
    <property type="match status" value="1"/>
</dbReference>
<evidence type="ECO:0000256" key="2">
    <source>
        <dbReference type="ARBA" id="ARBA00023125"/>
    </source>
</evidence>
<dbReference type="Pfam" id="PF00717">
    <property type="entry name" value="Peptidase_S24"/>
    <property type="match status" value="1"/>
</dbReference>
<dbReference type="SUPFAM" id="SSF51306">
    <property type="entry name" value="LexA/Signal peptidase"/>
    <property type="match status" value="1"/>
</dbReference>
<dbReference type="PROSITE" id="PS50890">
    <property type="entry name" value="PUA"/>
    <property type="match status" value="1"/>
</dbReference>
<organism evidence="5 6">
    <name type="scientific">Martelella lutilitoris</name>
    <dbReference type="NCBI Taxonomy" id="2583532"/>
    <lineage>
        <taxon>Bacteria</taxon>
        <taxon>Pseudomonadati</taxon>
        <taxon>Pseudomonadota</taxon>
        <taxon>Alphaproteobacteria</taxon>
        <taxon>Hyphomicrobiales</taxon>
        <taxon>Aurantimonadaceae</taxon>
        <taxon>Martelella</taxon>
    </lineage>
</organism>
<dbReference type="CDD" id="cd06529">
    <property type="entry name" value="S24_LexA-like"/>
    <property type="match status" value="1"/>
</dbReference>
<keyword evidence="1" id="KW-0805">Transcription regulation</keyword>
<protein>
    <submittedName>
        <fullName evidence="5">Helix-turn-helix transcriptional regulator</fullName>
    </submittedName>
</protein>